<evidence type="ECO:0000313" key="2">
    <source>
        <dbReference type="Proteomes" id="UP000183413"/>
    </source>
</evidence>
<gene>
    <name evidence="1" type="ORF">SAMN04489713_102159</name>
</gene>
<dbReference type="EMBL" id="FOVH01000002">
    <property type="protein sequence ID" value="SFN48200.1"/>
    <property type="molecule type" value="Genomic_DNA"/>
</dbReference>
<dbReference type="AlphaFoldDB" id="A0A1I4ZEA9"/>
<dbReference type="Pfam" id="PF14022">
    <property type="entry name" value="DUF4238"/>
    <property type="match status" value="1"/>
</dbReference>
<protein>
    <recommendedName>
        <fullName evidence="3">DUF4238 domain-containing protein</fullName>
    </recommendedName>
</protein>
<dbReference type="Proteomes" id="UP000183413">
    <property type="component" value="Unassembled WGS sequence"/>
</dbReference>
<evidence type="ECO:0000313" key="1">
    <source>
        <dbReference type="EMBL" id="SFN48200.1"/>
    </source>
</evidence>
<accession>A0A1I4ZEA9</accession>
<sequence length="303" mass="34579">MANAKKHHFVPQFLLRRFADTNEKLIVHRLGARESFISTVRNVGHRNLGHTVVRPGQEPDHTSMETAMSLVEGEAASAIAKLDSIRLRRVPDEFRSPIAWFLALQWYRNRFLFHIMSERMDPQKDQLDADLLKYLVLSNLSMSVLSPWAIRDDPQARPKDTWNPLVSELLSSEMNWSCYRPRGMPLIVSDTSVCFSGARDGFTADVPAAYLDHGVGAGFHDARRITVPLGSNLGLLISRDERDADRIRAAEFNRYTIFNSREFIAYAPDWPTRHPSLNSELHSNLFTQRIVAPTFMWGYKGNV</sequence>
<name>A0A1I4ZEA9_9ACTN</name>
<organism evidence="1 2">
    <name type="scientific">Actinomadura madurae</name>
    <dbReference type="NCBI Taxonomy" id="1993"/>
    <lineage>
        <taxon>Bacteria</taxon>
        <taxon>Bacillati</taxon>
        <taxon>Actinomycetota</taxon>
        <taxon>Actinomycetes</taxon>
        <taxon>Streptosporangiales</taxon>
        <taxon>Thermomonosporaceae</taxon>
        <taxon>Actinomadura</taxon>
    </lineage>
</organism>
<keyword evidence="2" id="KW-1185">Reference proteome</keyword>
<proteinExistence type="predicted"/>
<dbReference type="RefSeq" id="WP_075020245.1">
    <property type="nucleotide sequence ID" value="NZ_FOVH01000002.1"/>
</dbReference>
<reference evidence="1 2" key="1">
    <citation type="submission" date="2016-10" db="EMBL/GenBank/DDBJ databases">
        <authorList>
            <person name="de Groot N.N."/>
        </authorList>
    </citation>
    <scope>NUCLEOTIDE SEQUENCE [LARGE SCALE GENOMIC DNA]</scope>
    <source>
        <strain evidence="1 2">DSM 43067</strain>
    </source>
</reference>
<dbReference type="InterPro" id="IPR025332">
    <property type="entry name" value="DUF4238"/>
</dbReference>
<dbReference type="InParanoid" id="A0A1I4ZEA9"/>
<evidence type="ECO:0008006" key="3">
    <source>
        <dbReference type="Google" id="ProtNLM"/>
    </source>
</evidence>